<organism evidence="1 2">
    <name type="scientific">Kibdelosporangium banguiense</name>
    <dbReference type="NCBI Taxonomy" id="1365924"/>
    <lineage>
        <taxon>Bacteria</taxon>
        <taxon>Bacillati</taxon>
        <taxon>Actinomycetota</taxon>
        <taxon>Actinomycetes</taxon>
        <taxon>Pseudonocardiales</taxon>
        <taxon>Pseudonocardiaceae</taxon>
        <taxon>Kibdelosporangium</taxon>
    </lineage>
</organism>
<name>A0ABS4T7U8_9PSEU</name>
<keyword evidence="2" id="KW-1185">Reference proteome</keyword>
<sequence length="28" mass="2972">MQFGRRSARVGAPGLLHHNGCPILQAQG</sequence>
<proteinExistence type="predicted"/>
<accession>A0ABS4T7U8</accession>
<evidence type="ECO:0000313" key="1">
    <source>
        <dbReference type="EMBL" id="MBP2320502.1"/>
    </source>
</evidence>
<dbReference type="EMBL" id="JAGINW010000001">
    <property type="protein sequence ID" value="MBP2320502.1"/>
    <property type="molecule type" value="Genomic_DNA"/>
</dbReference>
<protein>
    <submittedName>
        <fullName evidence="1">Uncharacterized protein</fullName>
    </submittedName>
</protein>
<gene>
    <name evidence="1" type="ORF">JOF56_000887</name>
</gene>
<comment type="caution">
    <text evidence="1">The sequence shown here is derived from an EMBL/GenBank/DDBJ whole genome shotgun (WGS) entry which is preliminary data.</text>
</comment>
<evidence type="ECO:0000313" key="2">
    <source>
        <dbReference type="Proteomes" id="UP001519332"/>
    </source>
</evidence>
<reference evidence="1 2" key="1">
    <citation type="submission" date="2021-03" db="EMBL/GenBank/DDBJ databases">
        <title>Sequencing the genomes of 1000 actinobacteria strains.</title>
        <authorList>
            <person name="Klenk H.-P."/>
        </authorList>
    </citation>
    <scope>NUCLEOTIDE SEQUENCE [LARGE SCALE GENOMIC DNA]</scope>
    <source>
        <strain evidence="1 2">DSM 46670</strain>
    </source>
</reference>
<dbReference type="Proteomes" id="UP001519332">
    <property type="component" value="Unassembled WGS sequence"/>
</dbReference>